<feature type="region of interest" description="Disordered" evidence="7">
    <location>
        <begin position="560"/>
        <end position="586"/>
    </location>
</feature>
<dbReference type="SUPFAM" id="SSF50978">
    <property type="entry name" value="WD40 repeat-like"/>
    <property type="match status" value="1"/>
</dbReference>
<accession>A0ABT5E039</accession>
<feature type="repeat" description="WD" evidence="5">
    <location>
        <begin position="770"/>
        <end position="804"/>
    </location>
</feature>
<feature type="region of interest" description="Disordered" evidence="7">
    <location>
        <begin position="454"/>
        <end position="475"/>
    </location>
</feature>
<dbReference type="InterPro" id="IPR008271">
    <property type="entry name" value="Ser/Thr_kinase_AS"/>
</dbReference>
<evidence type="ECO:0000256" key="4">
    <source>
        <dbReference type="ARBA" id="ARBA00022840"/>
    </source>
</evidence>
<feature type="binding site" evidence="6">
    <location>
        <position position="80"/>
    </location>
    <ligand>
        <name>ATP</name>
        <dbReference type="ChEBI" id="CHEBI:30616"/>
    </ligand>
</feature>
<dbReference type="PROSITE" id="PS00108">
    <property type="entry name" value="PROTEIN_KINASE_ST"/>
    <property type="match status" value="1"/>
</dbReference>
<dbReference type="EMBL" id="JAQNDL010000002">
    <property type="protein sequence ID" value="MDC0719246.1"/>
    <property type="molecule type" value="Genomic_DNA"/>
</dbReference>
<name>A0ABT5E039_9BACT</name>
<evidence type="ECO:0000256" key="7">
    <source>
        <dbReference type="SAM" id="MobiDB-lite"/>
    </source>
</evidence>
<evidence type="ECO:0000256" key="6">
    <source>
        <dbReference type="PROSITE-ProRule" id="PRU10141"/>
    </source>
</evidence>
<dbReference type="InterPro" id="IPR000719">
    <property type="entry name" value="Prot_kinase_dom"/>
</dbReference>
<dbReference type="PANTHER" id="PTHR43289:SF6">
    <property type="entry name" value="SERINE_THREONINE-PROTEIN KINASE NEKL-3"/>
    <property type="match status" value="1"/>
</dbReference>
<feature type="region of interest" description="Disordered" evidence="7">
    <location>
        <begin position="350"/>
        <end position="372"/>
    </location>
</feature>
<evidence type="ECO:0000259" key="8">
    <source>
        <dbReference type="PROSITE" id="PS50011"/>
    </source>
</evidence>
<evidence type="ECO:0000256" key="5">
    <source>
        <dbReference type="PROSITE-ProRule" id="PRU00221"/>
    </source>
</evidence>
<dbReference type="InterPro" id="IPR011009">
    <property type="entry name" value="Kinase-like_dom_sf"/>
</dbReference>
<keyword evidence="5" id="KW-0853">WD repeat</keyword>
<dbReference type="Gene3D" id="2.130.10.10">
    <property type="entry name" value="YVTN repeat-like/Quinoprotein amine dehydrogenase"/>
    <property type="match status" value="3"/>
</dbReference>
<dbReference type="RefSeq" id="WP_272087757.1">
    <property type="nucleotide sequence ID" value="NZ_JAQNDL010000002.1"/>
</dbReference>
<keyword evidence="2 6" id="KW-0547">Nucleotide-binding</keyword>
<dbReference type="Pfam" id="PF00400">
    <property type="entry name" value="WD40"/>
    <property type="match status" value="4"/>
</dbReference>
<feature type="repeat" description="WD" evidence="5">
    <location>
        <begin position="1056"/>
        <end position="1087"/>
    </location>
</feature>
<evidence type="ECO:0000256" key="1">
    <source>
        <dbReference type="ARBA" id="ARBA00022679"/>
    </source>
</evidence>
<comment type="caution">
    <text evidence="9">The sequence shown here is derived from an EMBL/GenBank/DDBJ whole genome shotgun (WGS) entry which is preliminary data.</text>
</comment>
<proteinExistence type="predicted"/>
<dbReference type="PANTHER" id="PTHR43289">
    <property type="entry name" value="MITOGEN-ACTIVATED PROTEIN KINASE KINASE KINASE 20-RELATED"/>
    <property type="match status" value="1"/>
</dbReference>
<organism evidence="9 10">
    <name type="scientific">Nannocystis bainbridge</name>
    <dbReference type="NCBI Taxonomy" id="2995303"/>
    <lineage>
        <taxon>Bacteria</taxon>
        <taxon>Pseudomonadati</taxon>
        <taxon>Myxococcota</taxon>
        <taxon>Polyangia</taxon>
        <taxon>Nannocystales</taxon>
        <taxon>Nannocystaceae</taxon>
        <taxon>Nannocystis</taxon>
    </lineage>
</organism>
<dbReference type="CDD" id="cd14014">
    <property type="entry name" value="STKc_PknB_like"/>
    <property type="match status" value="1"/>
</dbReference>
<dbReference type="InterPro" id="IPR015943">
    <property type="entry name" value="WD40/YVTN_repeat-like_dom_sf"/>
</dbReference>
<dbReference type="InterPro" id="IPR017441">
    <property type="entry name" value="Protein_kinase_ATP_BS"/>
</dbReference>
<dbReference type="GO" id="GO:0016301">
    <property type="term" value="F:kinase activity"/>
    <property type="evidence" value="ECO:0007669"/>
    <property type="project" value="UniProtKB-KW"/>
</dbReference>
<keyword evidence="3 9" id="KW-0418">Kinase</keyword>
<dbReference type="PROSITE" id="PS50082">
    <property type="entry name" value="WD_REPEATS_2"/>
    <property type="match status" value="2"/>
</dbReference>
<reference evidence="9 10" key="1">
    <citation type="submission" date="2022-11" db="EMBL/GenBank/DDBJ databases">
        <title>Minimal conservation of predation-associated metabolite biosynthetic gene clusters underscores biosynthetic potential of Myxococcota including descriptions for ten novel species: Archangium lansinium sp. nov., Myxococcus landrumus sp. nov., Nannocystis bai.</title>
        <authorList>
            <person name="Ahearne A."/>
            <person name="Stevens C."/>
            <person name="Dowd S."/>
        </authorList>
    </citation>
    <scope>NUCLEOTIDE SEQUENCE [LARGE SCALE GENOMIC DNA]</scope>
    <source>
        <strain evidence="9 10">BB15-2</strain>
    </source>
</reference>
<protein>
    <submittedName>
        <fullName evidence="9">Protein kinase</fullName>
    </submittedName>
</protein>
<dbReference type="InterPro" id="IPR036322">
    <property type="entry name" value="WD40_repeat_dom_sf"/>
</dbReference>
<dbReference type="Gene3D" id="1.10.510.10">
    <property type="entry name" value="Transferase(Phosphotransferase) domain 1"/>
    <property type="match status" value="1"/>
</dbReference>
<dbReference type="PROSITE" id="PS50011">
    <property type="entry name" value="PROTEIN_KINASE_DOM"/>
    <property type="match status" value="1"/>
</dbReference>
<gene>
    <name evidence="9" type="ORF">POL25_20245</name>
</gene>
<keyword evidence="4 6" id="KW-0067">ATP-binding</keyword>
<sequence>MSTPPDTPPDTKAARGAGAGTWADVDVHRLHARVMGRLFGEPAAPTMIGRFHVERRLGSGAMGVVYAAVDAQLNRRVAIKLLHPHLQGDEQGRARLLREARAMARLEHDHVVRIYEVGAWGDQIYIAMELIEGVTLDAWLRERPRAWQAVLTVYLQAGRALAAAHHAGLLHRDFKPENVLVDHRDRARVLDFGLTCALDAGEALDDELMPLTRTGSILGTPAYMAPEQQRTGNAEPRSDQFSFCVALFEGLFGLRPFGSVPRFGQVEIAPIPRESRVPLRIRRAIFRGLSEKPDARWPGMDDLLAALQAPRRFVGGPEDGRARPWLLAGGVTLAAAGLVALGVSLAQPETGDAVAEGPEPGPLASAPDEAQADALATERAAAERQAHALRVRDAALSLLPRDPTTAALLLRELDDPGALAQRVLAEPISAAILRGHDGPVVAVRWIEAVPGDRGAVPGAASEAVPRDRSHGAPAGSASAAVLASGSVRAGSGGAVLRDRSGGEAALLGSGSMPHDMAVLGDRSRVSGTAGLSDSSRAREPIEKTVLRDMSRASGAAVLASGVGSPVPGDSLASPVPQDSSRTPPAELRGAVETVDASGHVRRFAIAGGPPTPGAGSFGADPRRGPAGEELRVDARGGVSLVAGERVTALRGVVGPLAAVAWSPDGQEIAAAGPRGEVWRIAGGRPIAVGERGAAVGALAWDRGGRHLAIGRDDGGVEVWRIDGAARRIAAVVGDGGVTGLALGTGWFASGSDDGSARVWRIGGVGRPFVLRGHTGPVRALAFAPGGVRLITGSDDGSARVWRLSPAAVREHDLGAVVHALAWSPDGTALAAAGARSVWLLPTDGGPVRRRDHAGTALALAWRGDGQELAVADDGGAITWIPRGEGEPRRASVDRRPLPALAWDPRSSRLAAGGSDGAFFIWPSGHDFKDMADPTRAPQGRGAIAALAWSPVDDRLAAVTASGYVLVRTEQTVFIELGQPLRGLAWSPAGDALAIVGDNRALVRIAAATGVRTELGRAAAALTSVAWDPRDRWIVAGAADGGLLHWSLQSEGGPELLVGHGGGIHALAFDTAGDRFASAGGDGRVVVWPRPGEGLRARIADATRACLQPADRRRHLGESQDIADAGAAACERSFGNVDY</sequence>
<dbReference type="Proteomes" id="UP001221686">
    <property type="component" value="Unassembled WGS sequence"/>
</dbReference>
<dbReference type="Pfam" id="PF00069">
    <property type="entry name" value="Pkinase"/>
    <property type="match status" value="1"/>
</dbReference>
<dbReference type="Gene3D" id="3.30.200.20">
    <property type="entry name" value="Phosphorylase Kinase, domain 1"/>
    <property type="match status" value="1"/>
</dbReference>
<dbReference type="PROSITE" id="PS00107">
    <property type="entry name" value="PROTEIN_KINASE_ATP"/>
    <property type="match status" value="1"/>
</dbReference>
<evidence type="ECO:0000313" key="9">
    <source>
        <dbReference type="EMBL" id="MDC0719246.1"/>
    </source>
</evidence>
<dbReference type="SUPFAM" id="SSF101898">
    <property type="entry name" value="NHL repeat"/>
    <property type="match status" value="1"/>
</dbReference>
<evidence type="ECO:0000256" key="2">
    <source>
        <dbReference type="ARBA" id="ARBA00022741"/>
    </source>
</evidence>
<keyword evidence="10" id="KW-1185">Reference proteome</keyword>
<evidence type="ECO:0000313" key="10">
    <source>
        <dbReference type="Proteomes" id="UP001221686"/>
    </source>
</evidence>
<dbReference type="InterPro" id="IPR001680">
    <property type="entry name" value="WD40_rpt"/>
</dbReference>
<dbReference type="SUPFAM" id="SSF56112">
    <property type="entry name" value="Protein kinase-like (PK-like)"/>
    <property type="match status" value="1"/>
</dbReference>
<feature type="domain" description="Protein kinase" evidence="8">
    <location>
        <begin position="51"/>
        <end position="314"/>
    </location>
</feature>
<dbReference type="SMART" id="SM00320">
    <property type="entry name" value="WD40"/>
    <property type="match status" value="10"/>
</dbReference>
<keyword evidence="1" id="KW-0808">Transferase</keyword>
<evidence type="ECO:0000256" key="3">
    <source>
        <dbReference type="ARBA" id="ARBA00022777"/>
    </source>
</evidence>
<dbReference type="PROSITE" id="PS50294">
    <property type="entry name" value="WD_REPEATS_REGION"/>
    <property type="match status" value="2"/>
</dbReference>